<protein>
    <submittedName>
        <fullName evidence="1">Uncharacterized protein</fullName>
    </submittedName>
</protein>
<name>A0A0G2FCG7_9PEZI</name>
<dbReference type="Proteomes" id="UP000034680">
    <property type="component" value="Unassembled WGS sequence"/>
</dbReference>
<reference evidence="1 2" key="1">
    <citation type="submission" date="2015-05" db="EMBL/GenBank/DDBJ databases">
        <title>Distinctive expansion of gene families associated with plant cell wall degradation and secondary metabolism in the genomes of grapevine trunk pathogens.</title>
        <authorList>
            <person name="Lawrence D.P."/>
            <person name="Travadon R."/>
            <person name="Rolshausen P.E."/>
            <person name="Baumgartner K."/>
        </authorList>
    </citation>
    <scope>NUCLEOTIDE SEQUENCE [LARGE SCALE GENOMIC DNA]</scope>
    <source>
        <strain evidence="1">DA912</strain>
    </source>
</reference>
<reference evidence="1 2" key="2">
    <citation type="submission" date="2015-05" db="EMBL/GenBank/DDBJ databases">
        <authorList>
            <person name="Morales-Cruz A."/>
            <person name="Amrine K.C."/>
            <person name="Cantu D."/>
        </authorList>
    </citation>
    <scope>NUCLEOTIDE SEQUENCE [LARGE SCALE GENOMIC DNA]</scope>
    <source>
        <strain evidence="1">DA912</strain>
    </source>
</reference>
<evidence type="ECO:0000313" key="2">
    <source>
        <dbReference type="Proteomes" id="UP000034680"/>
    </source>
</evidence>
<keyword evidence="2" id="KW-1185">Reference proteome</keyword>
<gene>
    <name evidence="1" type="ORF">UCDDA912_g08143</name>
</gene>
<organism evidence="1 2">
    <name type="scientific">Diaporthe ampelina</name>
    <dbReference type="NCBI Taxonomy" id="1214573"/>
    <lineage>
        <taxon>Eukaryota</taxon>
        <taxon>Fungi</taxon>
        <taxon>Dikarya</taxon>
        <taxon>Ascomycota</taxon>
        <taxon>Pezizomycotina</taxon>
        <taxon>Sordariomycetes</taxon>
        <taxon>Sordariomycetidae</taxon>
        <taxon>Diaporthales</taxon>
        <taxon>Diaporthaceae</taxon>
        <taxon>Diaporthe</taxon>
    </lineage>
</organism>
<dbReference type="AlphaFoldDB" id="A0A0G2FCG7"/>
<dbReference type="OrthoDB" id="5218215at2759"/>
<comment type="caution">
    <text evidence="1">The sequence shown here is derived from an EMBL/GenBank/DDBJ whole genome shotgun (WGS) entry which is preliminary data.</text>
</comment>
<accession>A0A0G2FCG7</accession>
<proteinExistence type="predicted"/>
<dbReference type="EMBL" id="LCUC01000353">
    <property type="protein sequence ID" value="KKY31854.1"/>
    <property type="molecule type" value="Genomic_DNA"/>
</dbReference>
<evidence type="ECO:0000313" key="1">
    <source>
        <dbReference type="EMBL" id="KKY31854.1"/>
    </source>
</evidence>
<sequence length="200" mass="23246">MTRVVCHEFCKSLTKLVDDCRTGKEIWYCRLALMDEFIQSYEDKSSANGDFSDVSLMFYLFWNRRRNISREEYSRGLTGYKGVLYEMISEVPTMGTDRLTRKLSVDVNKLIPRYVEDKETRAEMIAVAKRTALEYGVVIRAPEFAFENLRRLSDYNSESLLQEASTGYDLEVNYDTTSPERDVAPPPSYEEAMSICLQRQ</sequence>